<dbReference type="InterPro" id="IPR004412">
    <property type="entry name" value="GatA"/>
</dbReference>
<comment type="caution">
    <text evidence="9">The sequence shown here is derived from an EMBL/GenBank/DDBJ whole genome shotgun (WGS) entry which is preliminary data.</text>
</comment>
<feature type="active site" description="Acyl-ester intermediate" evidence="7">
    <location>
        <position position="175"/>
    </location>
</feature>
<evidence type="ECO:0000313" key="9">
    <source>
        <dbReference type="EMBL" id="PMP68490.1"/>
    </source>
</evidence>
<dbReference type="GO" id="GO:0006412">
    <property type="term" value="P:translation"/>
    <property type="evidence" value="ECO:0007669"/>
    <property type="project" value="UniProtKB-UniRule"/>
</dbReference>
<keyword evidence="6 7" id="KW-0648">Protein biosynthesis</keyword>
<dbReference type="InterPro" id="IPR000120">
    <property type="entry name" value="Amidase"/>
</dbReference>
<comment type="function">
    <text evidence="7">Allows the formation of correctly charged Gln-tRNA(Gln) through the transamidation of misacylated Glu-tRNA(Gln) in organisms which lack glutaminyl-tRNA synthetase. The reaction takes place in the presence of glutamine and ATP through an activated gamma-phospho-Glu-tRNA(Gln).</text>
</comment>
<dbReference type="GO" id="GO:0005524">
    <property type="term" value="F:ATP binding"/>
    <property type="evidence" value="ECO:0007669"/>
    <property type="project" value="UniProtKB-KW"/>
</dbReference>
<dbReference type="PANTHER" id="PTHR11895:SF151">
    <property type="entry name" value="GLUTAMYL-TRNA(GLN) AMIDOTRANSFERASE SUBUNIT A"/>
    <property type="match status" value="1"/>
</dbReference>
<keyword evidence="3 7" id="KW-0436">Ligase</keyword>
<evidence type="ECO:0000256" key="2">
    <source>
        <dbReference type="ARBA" id="ARBA00014428"/>
    </source>
</evidence>
<comment type="subunit">
    <text evidence="1 7">Heterotrimer of A, B and C subunits.</text>
</comment>
<keyword evidence="4 7" id="KW-0547">Nucleotide-binding</keyword>
<dbReference type="HAMAP" id="MF_00120">
    <property type="entry name" value="GatA"/>
    <property type="match status" value="1"/>
</dbReference>
<dbReference type="InterPro" id="IPR036928">
    <property type="entry name" value="AS_sf"/>
</dbReference>
<evidence type="ECO:0000256" key="6">
    <source>
        <dbReference type="ARBA" id="ARBA00022917"/>
    </source>
</evidence>
<evidence type="ECO:0000256" key="5">
    <source>
        <dbReference type="ARBA" id="ARBA00022840"/>
    </source>
</evidence>
<name>A0A2J6WFH4_9BACT</name>
<dbReference type="InterPro" id="IPR023631">
    <property type="entry name" value="Amidase_dom"/>
</dbReference>
<keyword evidence="5 7" id="KW-0067">ATP-binding</keyword>
<dbReference type="GO" id="GO:0030956">
    <property type="term" value="C:glutamyl-tRNA(Gln) amidotransferase complex"/>
    <property type="evidence" value="ECO:0007669"/>
    <property type="project" value="InterPro"/>
</dbReference>
<evidence type="ECO:0000256" key="1">
    <source>
        <dbReference type="ARBA" id="ARBA00011123"/>
    </source>
</evidence>
<evidence type="ECO:0000256" key="7">
    <source>
        <dbReference type="HAMAP-Rule" id="MF_00120"/>
    </source>
</evidence>
<protein>
    <recommendedName>
        <fullName evidence="2 7">Glutamyl-tRNA(Gln) amidotransferase subunit A</fullName>
        <shortName evidence="7">Glu-ADT subunit A</shortName>
        <ecNumber evidence="7">6.3.5.7</ecNumber>
    </recommendedName>
</protein>
<evidence type="ECO:0000256" key="4">
    <source>
        <dbReference type="ARBA" id="ARBA00022741"/>
    </source>
</evidence>
<dbReference type="Pfam" id="PF01425">
    <property type="entry name" value="Amidase"/>
    <property type="match status" value="1"/>
</dbReference>
<evidence type="ECO:0000259" key="8">
    <source>
        <dbReference type="Pfam" id="PF01425"/>
    </source>
</evidence>
<feature type="domain" description="Amidase" evidence="8">
    <location>
        <begin position="24"/>
        <end position="462"/>
    </location>
</feature>
<sequence length="475" mass="52169">MDITALSVSQIVSKIKTKELKAKDVVLTYLTNIDRLDSEIKAYLNVFHDYALKRAEEIDNNPNKKGLLLGVPVAVKDNISVKDFELTAGSKILKGYIAPFDATVIEKIKEEGAIIIGKTNLDEFAMGSSTENSAFFKTKNPVNTEYVPGGSSGGSAAAVKANETLIALGSDTGGSVRQPASFCGVVGLKPTYGRVSRYGLVAFGSSLDVIGPIGKSVEDVAITLSVISGFDLRDSTTAKVPVLNFETYLTGDIKGKKVGLIKEIQNFKIQPEVEEAFRKSLEIFEKNGAEIVEISMPHLKYALSVYYIVAPSEASANLARYDGVRYGFEGNADNLRDFYEDTRTKGFGSEVKRRILIGTFALSEGYYDQYYLKASKVRRIIFEEFKRAFEICDVILTPTSPTTAFRFGEKATPLEMYLSDVFTIPVNLAYLPAISVPFGVDSKGLPIGIQMIGKWFKEEELLNTAYVLQEEAKHV</sequence>
<feature type="active site" description="Charge relay system" evidence="7">
    <location>
        <position position="76"/>
    </location>
</feature>
<dbReference type="AlphaFoldDB" id="A0A2J6WFH4"/>
<reference evidence="9 10" key="1">
    <citation type="submission" date="2018-01" db="EMBL/GenBank/DDBJ databases">
        <title>Metagenomic assembled genomes from two thermal pools in the Uzon Caldera, Kamchatka, Russia.</title>
        <authorList>
            <person name="Wilkins L."/>
            <person name="Ettinger C."/>
        </authorList>
    </citation>
    <scope>NUCLEOTIDE SEQUENCE [LARGE SCALE GENOMIC DNA]</scope>
    <source>
        <strain evidence="9">ZAV-07</strain>
    </source>
</reference>
<gene>
    <name evidence="7 9" type="primary">gatA</name>
    <name evidence="9" type="ORF">C0189_01080</name>
</gene>
<dbReference type="GO" id="GO:0016740">
    <property type="term" value="F:transferase activity"/>
    <property type="evidence" value="ECO:0007669"/>
    <property type="project" value="UniProtKB-KW"/>
</dbReference>
<dbReference type="SUPFAM" id="SSF75304">
    <property type="entry name" value="Amidase signature (AS) enzymes"/>
    <property type="match status" value="1"/>
</dbReference>
<accession>A0A2J6WFH4</accession>
<proteinExistence type="inferred from homology"/>
<dbReference type="GO" id="GO:0050567">
    <property type="term" value="F:glutaminyl-tRNA synthase (glutamine-hydrolyzing) activity"/>
    <property type="evidence" value="ECO:0007669"/>
    <property type="project" value="UniProtKB-UniRule"/>
</dbReference>
<organism evidence="9 10">
    <name type="scientific">Caldisericum exile</name>
    <dbReference type="NCBI Taxonomy" id="693075"/>
    <lineage>
        <taxon>Bacteria</taxon>
        <taxon>Pseudomonadati</taxon>
        <taxon>Caldisericota/Cryosericota group</taxon>
        <taxon>Caldisericota</taxon>
        <taxon>Caldisericia</taxon>
        <taxon>Caldisericales</taxon>
        <taxon>Caldisericaceae</taxon>
        <taxon>Caldisericum</taxon>
    </lineage>
</organism>
<dbReference type="PANTHER" id="PTHR11895">
    <property type="entry name" value="TRANSAMIDASE"/>
    <property type="match status" value="1"/>
</dbReference>
<dbReference type="EC" id="6.3.5.7" evidence="7"/>
<comment type="similarity">
    <text evidence="7">Belongs to the amidase family. GatA subfamily.</text>
</comment>
<keyword evidence="9" id="KW-0808">Transferase</keyword>
<evidence type="ECO:0000313" key="10">
    <source>
        <dbReference type="Proteomes" id="UP000237040"/>
    </source>
</evidence>
<feature type="active site" description="Charge relay system" evidence="7">
    <location>
        <position position="151"/>
    </location>
</feature>
<dbReference type="Proteomes" id="UP000237040">
    <property type="component" value="Unassembled WGS sequence"/>
</dbReference>
<dbReference type="NCBIfam" id="TIGR00132">
    <property type="entry name" value="gatA"/>
    <property type="match status" value="1"/>
</dbReference>
<dbReference type="EMBL" id="PNIL01000018">
    <property type="protein sequence ID" value="PMP68490.1"/>
    <property type="molecule type" value="Genomic_DNA"/>
</dbReference>
<dbReference type="Gene3D" id="3.90.1300.10">
    <property type="entry name" value="Amidase signature (AS) domain"/>
    <property type="match status" value="1"/>
</dbReference>
<comment type="catalytic activity">
    <reaction evidence="7">
        <text>L-glutamyl-tRNA(Gln) + L-glutamine + ATP + H2O = L-glutaminyl-tRNA(Gln) + L-glutamate + ADP + phosphate + H(+)</text>
        <dbReference type="Rhea" id="RHEA:17521"/>
        <dbReference type="Rhea" id="RHEA-COMP:9681"/>
        <dbReference type="Rhea" id="RHEA-COMP:9684"/>
        <dbReference type="ChEBI" id="CHEBI:15377"/>
        <dbReference type="ChEBI" id="CHEBI:15378"/>
        <dbReference type="ChEBI" id="CHEBI:29985"/>
        <dbReference type="ChEBI" id="CHEBI:30616"/>
        <dbReference type="ChEBI" id="CHEBI:43474"/>
        <dbReference type="ChEBI" id="CHEBI:58359"/>
        <dbReference type="ChEBI" id="CHEBI:78520"/>
        <dbReference type="ChEBI" id="CHEBI:78521"/>
        <dbReference type="ChEBI" id="CHEBI:456216"/>
        <dbReference type="EC" id="6.3.5.7"/>
    </reaction>
</comment>
<evidence type="ECO:0000256" key="3">
    <source>
        <dbReference type="ARBA" id="ARBA00022598"/>
    </source>
</evidence>